<proteinExistence type="predicted"/>
<reference evidence="1 2" key="1">
    <citation type="journal article" date="2014" name="Curr. Biol.">
        <title>The genome of the clonal raider ant Cerapachys biroi.</title>
        <authorList>
            <person name="Oxley P.R."/>
            <person name="Ji L."/>
            <person name="Fetter-Pruneda I."/>
            <person name="McKenzie S.K."/>
            <person name="Li C."/>
            <person name="Hu H."/>
            <person name="Zhang G."/>
            <person name="Kronauer D.J."/>
        </authorList>
    </citation>
    <scope>NUCLEOTIDE SEQUENCE [LARGE SCALE GENOMIC DNA]</scope>
</reference>
<accession>A0A026WF67</accession>
<keyword evidence="2" id="KW-1185">Reference proteome</keyword>
<evidence type="ECO:0000313" key="2">
    <source>
        <dbReference type="Proteomes" id="UP000053097"/>
    </source>
</evidence>
<dbReference type="AlphaFoldDB" id="A0A026WF67"/>
<dbReference type="EMBL" id="KK107238">
    <property type="protein sequence ID" value="EZA54765.1"/>
    <property type="molecule type" value="Genomic_DNA"/>
</dbReference>
<dbReference type="Proteomes" id="UP000053097">
    <property type="component" value="Unassembled WGS sequence"/>
</dbReference>
<sequence length="57" mass="6589">MHFHRDASSSDAASREFCRNVAEDIFNGLLLMNRQSHRCIAAEVVPKFLREIRENSL</sequence>
<organism evidence="1 2">
    <name type="scientific">Ooceraea biroi</name>
    <name type="common">Clonal raider ant</name>
    <name type="synonym">Cerapachys biroi</name>
    <dbReference type="NCBI Taxonomy" id="2015173"/>
    <lineage>
        <taxon>Eukaryota</taxon>
        <taxon>Metazoa</taxon>
        <taxon>Ecdysozoa</taxon>
        <taxon>Arthropoda</taxon>
        <taxon>Hexapoda</taxon>
        <taxon>Insecta</taxon>
        <taxon>Pterygota</taxon>
        <taxon>Neoptera</taxon>
        <taxon>Endopterygota</taxon>
        <taxon>Hymenoptera</taxon>
        <taxon>Apocrita</taxon>
        <taxon>Aculeata</taxon>
        <taxon>Formicoidea</taxon>
        <taxon>Formicidae</taxon>
        <taxon>Dorylinae</taxon>
        <taxon>Ooceraea</taxon>
    </lineage>
</organism>
<gene>
    <name evidence="1" type="ORF">X777_05050</name>
</gene>
<name>A0A026WF67_OOCBI</name>
<evidence type="ECO:0000313" key="1">
    <source>
        <dbReference type="EMBL" id="EZA54765.1"/>
    </source>
</evidence>
<protein>
    <submittedName>
        <fullName evidence="1">Uncharacterized protein</fullName>
    </submittedName>
</protein>